<keyword evidence="2" id="KW-1185">Reference proteome</keyword>
<dbReference type="SUPFAM" id="SSF49899">
    <property type="entry name" value="Concanavalin A-like lectins/glucanases"/>
    <property type="match status" value="1"/>
</dbReference>
<organism evidence="1 2">
    <name type="scientific">Sphingomonas gellani</name>
    <dbReference type="NCBI Taxonomy" id="1166340"/>
    <lineage>
        <taxon>Bacteria</taxon>
        <taxon>Pseudomonadati</taxon>
        <taxon>Pseudomonadota</taxon>
        <taxon>Alphaproteobacteria</taxon>
        <taxon>Sphingomonadales</taxon>
        <taxon>Sphingomonadaceae</taxon>
        <taxon>Sphingomonas</taxon>
    </lineage>
</organism>
<accession>A0A1H8J5P9</accession>
<dbReference type="Gene3D" id="2.60.120.200">
    <property type="match status" value="1"/>
</dbReference>
<dbReference type="Pfam" id="PF07081">
    <property type="entry name" value="DUF1349"/>
    <property type="match status" value="1"/>
</dbReference>
<dbReference type="PANTHER" id="PTHR35332">
    <property type="entry name" value="REGULATION OF ENOLASE PROTEIN 1"/>
    <property type="match status" value="1"/>
</dbReference>
<dbReference type="InterPro" id="IPR009784">
    <property type="entry name" value="DUF1349"/>
</dbReference>
<evidence type="ECO:0000313" key="1">
    <source>
        <dbReference type="EMBL" id="SEN75785.1"/>
    </source>
</evidence>
<protein>
    <recommendedName>
        <fullName evidence="3">Regulation of enolase protein 1, concanavalin A-like superfamily</fullName>
    </recommendedName>
</protein>
<dbReference type="PANTHER" id="PTHR35332:SF2">
    <property type="entry name" value="REGULATION OF ENOLASE PROTEIN 1"/>
    <property type="match status" value="1"/>
</dbReference>
<dbReference type="InterPro" id="IPR015987">
    <property type="entry name" value="UCP022704"/>
</dbReference>
<dbReference type="AlphaFoldDB" id="A0A1H8J5P9"/>
<dbReference type="STRING" id="1166340.SAMN05192583_3484"/>
<dbReference type="Proteomes" id="UP000199206">
    <property type="component" value="Unassembled WGS sequence"/>
</dbReference>
<sequence length="233" mass="25718">MTEKLESEAVADMPFGMTRRTVVGGAVAGAVLARPAVAASASAWDAGTWLNRPRQAIAAGDLLDVVTNKGTDFWRETFYGFTRDSGHFLGLATGPRFTAQLRIRGDYQQLYDQAGIMVRIDATRWVKAGVELSDGRAMLSSVLTDGRSDWATAPYQGNPRDFWMRATVDKGVLRLQVSADGRTWPLVRLCPFPVADRYLVGPMTCTPEREGLKVRFSDWQLTPPLNKPLHDLS</sequence>
<dbReference type="PROSITE" id="PS51318">
    <property type="entry name" value="TAT"/>
    <property type="match status" value="1"/>
</dbReference>
<name>A0A1H8J5P9_9SPHN</name>
<dbReference type="InterPro" id="IPR013320">
    <property type="entry name" value="ConA-like_dom_sf"/>
</dbReference>
<evidence type="ECO:0000313" key="2">
    <source>
        <dbReference type="Proteomes" id="UP000199206"/>
    </source>
</evidence>
<reference evidence="2" key="1">
    <citation type="submission" date="2016-10" db="EMBL/GenBank/DDBJ databases">
        <authorList>
            <person name="Varghese N."/>
            <person name="Submissions S."/>
        </authorList>
    </citation>
    <scope>NUCLEOTIDE SEQUENCE [LARGE SCALE GENOMIC DNA]</scope>
    <source>
        <strain evidence="2">S6-262</strain>
    </source>
</reference>
<dbReference type="RefSeq" id="WP_212611485.1">
    <property type="nucleotide sequence ID" value="NZ_FOCF01000012.1"/>
</dbReference>
<dbReference type="EMBL" id="FOCF01000012">
    <property type="protein sequence ID" value="SEN75785.1"/>
    <property type="molecule type" value="Genomic_DNA"/>
</dbReference>
<gene>
    <name evidence="1" type="ORF">SAMN05192583_3484</name>
</gene>
<evidence type="ECO:0008006" key="3">
    <source>
        <dbReference type="Google" id="ProtNLM"/>
    </source>
</evidence>
<dbReference type="PIRSF" id="PIRSF022704">
    <property type="entry name" value="UCP022704"/>
    <property type="match status" value="1"/>
</dbReference>
<dbReference type="InterPro" id="IPR006311">
    <property type="entry name" value="TAT_signal"/>
</dbReference>
<proteinExistence type="predicted"/>